<dbReference type="Proteomes" id="UP001498398">
    <property type="component" value="Unassembled WGS sequence"/>
</dbReference>
<sequence length="219" mass="25517">MTCPNPKVENNKIASPEPKGLMTTREAHFNRLVPTTTFLIEAYLLLVQSYPDHSHFLAWEGLMPSSNLHPLTHTPSTFFFGVLFISFAAWIRYTCYRTLGKHYTFEITLLQDHNLITTGPYSVVRHPGYASYLLYYIGLIFVWCSRGSWVRESQVLSLEGVLMGMGRMFFVVWGTFYTAILIFLMLRVEKEDELLKERFGKQWVEWQRSAPWKLVPGIY</sequence>
<organism evidence="6 7">
    <name type="scientific">Marasmiellus scandens</name>
    <dbReference type="NCBI Taxonomy" id="2682957"/>
    <lineage>
        <taxon>Eukaryota</taxon>
        <taxon>Fungi</taxon>
        <taxon>Dikarya</taxon>
        <taxon>Basidiomycota</taxon>
        <taxon>Agaricomycotina</taxon>
        <taxon>Agaricomycetes</taxon>
        <taxon>Agaricomycetidae</taxon>
        <taxon>Agaricales</taxon>
        <taxon>Marasmiineae</taxon>
        <taxon>Omphalotaceae</taxon>
        <taxon>Marasmiellus</taxon>
    </lineage>
</organism>
<evidence type="ECO:0000256" key="1">
    <source>
        <dbReference type="ARBA" id="ARBA00004141"/>
    </source>
</evidence>
<evidence type="ECO:0000256" key="2">
    <source>
        <dbReference type="ARBA" id="ARBA00022692"/>
    </source>
</evidence>
<keyword evidence="5" id="KW-0949">S-adenosyl-L-methionine</keyword>
<keyword evidence="5" id="KW-0256">Endoplasmic reticulum</keyword>
<dbReference type="InterPro" id="IPR007269">
    <property type="entry name" value="ICMT_MeTrfase"/>
</dbReference>
<keyword evidence="3 5" id="KW-1133">Transmembrane helix</keyword>
<feature type="transmembrane region" description="Helical" evidence="5">
    <location>
        <begin position="132"/>
        <end position="149"/>
    </location>
</feature>
<dbReference type="Pfam" id="PF04140">
    <property type="entry name" value="ICMT"/>
    <property type="match status" value="1"/>
</dbReference>
<protein>
    <recommendedName>
        <fullName evidence="5">Protein-S-isoprenylcysteine O-methyltransferase</fullName>
        <ecNumber evidence="5">2.1.1.100</ecNumber>
    </recommendedName>
</protein>
<comment type="caution">
    <text evidence="6">The sequence shown here is derived from an EMBL/GenBank/DDBJ whole genome shotgun (WGS) entry which is preliminary data.</text>
</comment>
<comment type="subcellular location">
    <subcellularLocation>
        <location evidence="5">Endoplasmic reticulum membrane</location>
        <topology evidence="5">Multi-pass membrane protein</topology>
    </subcellularLocation>
    <subcellularLocation>
        <location evidence="1">Membrane</location>
        <topology evidence="1">Multi-pass membrane protein</topology>
    </subcellularLocation>
</comment>
<accession>A0ABR1IZW9</accession>
<dbReference type="EC" id="2.1.1.100" evidence="5"/>
<name>A0ABR1IZW9_9AGAR</name>
<reference evidence="6 7" key="1">
    <citation type="submission" date="2024-01" db="EMBL/GenBank/DDBJ databases">
        <title>A draft genome for the cacao thread blight pathogen Marasmiellus scandens.</title>
        <authorList>
            <person name="Baruah I.K."/>
            <person name="Leung J."/>
            <person name="Bukari Y."/>
            <person name="Amoako-Attah I."/>
            <person name="Meinhardt L.W."/>
            <person name="Bailey B.A."/>
            <person name="Cohen S.P."/>
        </authorList>
    </citation>
    <scope>NUCLEOTIDE SEQUENCE [LARGE SCALE GENOMIC DNA]</scope>
    <source>
        <strain evidence="6 7">GH-19</strain>
    </source>
</reference>
<comment type="catalytic activity">
    <reaction evidence="5">
        <text>[protein]-C-terminal S-[(2E,6E)-farnesyl]-L-cysteine + S-adenosyl-L-methionine = [protein]-C-terminal S-[(2E,6E)-farnesyl]-L-cysteine methyl ester + S-adenosyl-L-homocysteine</text>
        <dbReference type="Rhea" id="RHEA:21672"/>
        <dbReference type="Rhea" id="RHEA-COMP:12125"/>
        <dbReference type="Rhea" id="RHEA-COMP:12126"/>
        <dbReference type="ChEBI" id="CHEBI:57856"/>
        <dbReference type="ChEBI" id="CHEBI:59789"/>
        <dbReference type="ChEBI" id="CHEBI:90510"/>
        <dbReference type="ChEBI" id="CHEBI:90511"/>
        <dbReference type="EC" id="2.1.1.100"/>
    </reaction>
</comment>
<evidence type="ECO:0000256" key="4">
    <source>
        <dbReference type="ARBA" id="ARBA00023136"/>
    </source>
</evidence>
<keyword evidence="4 5" id="KW-0472">Membrane</keyword>
<evidence type="ECO:0000256" key="5">
    <source>
        <dbReference type="RuleBase" id="RU362022"/>
    </source>
</evidence>
<gene>
    <name evidence="6" type="ORF">VKT23_016190</name>
</gene>
<proteinExistence type="inferred from homology"/>
<dbReference type="PANTHER" id="PTHR12714:SF9">
    <property type="entry name" value="PROTEIN-S-ISOPRENYLCYSTEINE O-METHYLTRANSFERASE"/>
    <property type="match status" value="1"/>
</dbReference>
<comment type="similarity">
    <text evidence="5">Belongs to the class VI-like SAM-binding methyltransferase superfamily. Isoprenylcysteine carboxyl methyltransferase family.</text>
</comment>
<feature type="transmembrane region" description="Helical" evidence="5">
    <location>
        <begin position="32"/>
        <end position="51"/>
    </location>
</feature>
<feature type="transmembrane region" description="Helical" evidence="5">
    <location>
        <begin position="71"/>
        <end position="91"/>
    </location>
</feature>
<evidence type="ECO:0000256" key="3">
    <source>
        <dbReference type="ARBA" id="ARBA00022989"/>
    </source>
</evidence>
<evidence type="ECO:0000313" key="6">
    <source>
        <dbReference type="EMBL" id="KAK7442219.1"/>
    </source>
</evidence>
<evidence type="ECO:0000313" key="7">
    <source>
        <dbReference type="Proteomes" id="UP001498398"/>
    </source>
</evidence>
<keyword evidence="5" id="KW-0808">Transferase</keyword>
<dbReference type="PANTHER" id="PTHR12714">
    <property type="entry name" value="PROTEIN-S ISOPRENYLCYSTEINE O-METHYLTRANSFERASE"/>
    <property type="match status" value="1"/>
</dbReference>
<keyword evidence="5" id="KW-0489">Methyltransferase</keyword>
<keyword evidence="7" id="KW-1185">Reference proteome</keyword>
<dbReference type="EMBL" id="JBANRG010000059">
    <property type="protein sequence ID" value="KAK7442219.1"/>
    <property type="molecule type" value="Genomic_DNA"/>
</dbReference>
<keyword evidence="2 5" id="KW-0812">Transmembrane</keyword>
<dbReference type="Gene3D" id="1.20.120.1630">
    <property type="match status" value="1"/>
</dbReference>
<feature type="transmembrane region" description="Helical" evidence="5">
    <location>
        <begin position="169"/>
        <end position="188"/>
    </location>
</feature>